<feature type="transmembrane region" description="Helical" evidence="2">
    <location>
        <begin position="185"/>
        <end position="203"/>
    </location>
</feature>
<feature type="transmembrane region" description="Helical" evidence="2">
    <location>
        <begin position="215"/>
        <end position="234"/>
    </location>
</feature>
<feature type="compositionally biased region" description="Gly residues" evidence="1">
    <location>
        <begin position="398"/>
        <end position="412"/>
    </location>
</feature>
<proteinExistence type="predicted"/>
<feature type="compositionally biased region" description="Low complexity" evidence="1">
    <location>
        <begin position="413"/>
        <end position="443"/>
    </location>
</feature>
<evidence type="ECO:0000256" key="1">
    <source>
        <dbReference type="SAM" id="MobiDB-lite"/>
    </source>
</evidence>
<accession>A0A365Y9C1</accession>
<keyword evidence="2" id="KW-0472">Membrane</keyword>
<feature type="compositionally biased region" description="Low complexity" evidence="1">
    <location>
        <begin position="451"/>
        <end position="478"/>
    </location>
</feature>
<feature type="transmembrane region" description="Helical" evidence="2">
    <location>
        <begin position="102"/>
        <end position="124"/>
    </location>
</feature>
<feature type="transmembrane region" description="Helical" evidence="2">
    <location>
        <begin position="72"/>
        <end position="90"/>
    </location>
</feature>
<reference evidence="3 4" key="1">
    <citation type="submission" date="2018-01" db="EMBL/GenBank/DDBJ databases">
        <title>Glutamicibacter soli strain NHPC-3 Whole genome sequence and assembly.</title>
        <authorList>
            <person name="Choudhury P."/>
            <person name="Gupta D."/>
            <person name="Sengupta K."/>
            <person name="Jawed A."/>
            <person name="Sultana N."/>
            <person name="Saha P."/>
        </authorList>
    </citation>
    <scope>NUCLEOTIDE SEQUENCE [LARGE SCALE GENOMIC DNA]</scope>
    <source>
        <strain evidence="3 4">NHPC-3</strain>
    </source>
</reference>
<dbReference type="RefSeq" id="WP_146956186.1">
    <property type="nucleotide sequence ID" value="NZ_POAF01000011.1"/>
</dbReference>
<dbReference type="Proteomes" id="UP000252167">
    <property type="component" value="Unassembled WGS sequence"/>
</dbReference>
<evidence type="ECO:0000256" key="2">
    <source>
        <dbReference type="SAM" id="Phobius"/>
    </source>
</evidence>
<sequence length="506" mass="47884">MANQGGCEWWQVGCNIGDGLKNLADSAITDFVKSLYDGAVAFVAQVSTFWMDTASPDVNNAAVTSLRADMSWYVAGFAILGFFIGLIKLVTSQDVKNSLIGLATPIVNLILATTAYAVGIGVLLKASDEFSRWIVERSTGGDVDLTQMLTSGTALLASPGTAFLLFILLLLGAVINLLFMYFRDVMFLILSAFIVVLAAGSGSEQGRQAWRKANGWLVALLLFKPVAAGIYSLGFRMLVQGSAPEGEEATVTEAMHSTLIALLILLLAALALPALIKFIVPAAGVGAGAFSGGAALGAGVTLAAGAAVLAGTGGAAAAAGGAGAAAGSGSGAAAAGGGSTAAGAAGGGAGASGGAGAGTGGGAGGASASTSAAGSGSSPSGDSGSGAGSSSGSSSAGGSTGSTGSGSSGTGSGSASSSASAGAAGANSSGGSASSGSGASPSGAGAGGSGNTTQSSSSPQEHAPSAGGPSGAKAPNKATEAMQKMGDVKGLANGANPSKLVDEDGE</sequence>
<dbReference type="EMBL" id="POAF01000011">
    <property type="protein sequence ID" value="RBL98919.1"/>
    <property type="molecule type" value="Genomic_DNA"/>
</dbReference>
<feature type="compositionally biased region" description="Low complexity" evidence="1">
    <location>
        <begin position="366"/>
        <end position="382"/>
    </location>
</feature>
<evidence type="ECO:0008006" key="5">
    <source>
        <dbReference type="Google" id="ProtNLM"/>
    </source>
</evidence>
<keyword evidence="2" id="KW-0812">Transmembrane</keyword>
<evidence type="ECO:0000313" key="3">
    <source>
        <dbReference type="EMBL" id="RBL98919.1"/>
    </source>
</evidence>
<dbReference type="AlphaFoldDB" id="A0A365Y9C1"/>
<evidence type="ECO:0000313" key="4">
    <source>
        <dbReference type="Proteomes" id="UP000252167"/>
    </source>
</evidence>
<name>A0A365Y9C1_9MICC</name>
<feature type="transmembrane region" description="Helical" evidence="2">
    <location>
        <begin position="154"/>
        <end position="179"/>
    </location>
</feature>
<feature type="transmembrane region" description="Helical" evidence="2">
    <location>
        <begin position="254"/>
        <end position="276"/>
    </location>
</feature>
<keyword evidence="2" id="KW-1133">Transmembrane helix</keyword>
<organism evidence="3 4">
    <name type="scientific">Glutamicibacter soli</name>
    <dbReference type="NCBI Taxonomy" id="453836"/>
    <lineage>
        <taxon>Bacteria</taxon>
        <taxon>Bacillati</taxon>
        <taxon>Actinomycetota</taxon>
        <taxon>Actinomycetes</taxon>
        <taxon>Micrococcales</taxon>
        <taxon>Micrococcaceae</taxon>
        <taxon>Glutamicibacter</taxon>
    </lineage>
</organism>
<feature type="region of interest" description="Disordered" evidence="1">
    <location>
        <begin position="359"/>
        <end position="506"/>
    </location>
</feature>
<comment type="caution">
    <text evidence="3">The sequence shown here is derived from an EMBL/GenBank/DDBJ whole genome shotgun (WGS) entry which is preliminary data.</text>
</comment>
<gene>
    <name evidence="3" type="ORF">C1H84_16920</name>
</gene>
<protein>
    <recommendedName>
        <fullName evidence="5">Conjugal transfer protein TrbL</fullName>
    </recommendedName>
</protein>
<keyword evidence="4" id="KW-1185">Reference proteome</keyword>